<gene>
    <name evidence="2" type="ORF">JQN70_16410</name>
</gene>
<dbReference type="RefSeq" id="WP_204132454.1">
    <property type="nucleotide sequence ID" value="NZ_JAFDVD010000020.1"/>
</dbReference>
<sequence>MRSAVVDGRGRILRAGLLLPLLTGVLAMHVLLLCSDGAGEGGHGGHVGHAPAAVPAAPAMAAPAMTAHAPTSAAADVGAVGTMLVSAARGGAVADRSATTAVVCLAVLGAVVALVLRRRGGLAPRSTSTTVDHTRVRRRLARAPPSVPLPLLLCVSRT</sequence>
<evidence type="ECO:0000313" key="2">
    <source>
        <dbReference type="EMBL" id="MBM6401983.1"/>
    </source>
</evidence>
<comment type="caution">
    <text evidence="2">The sequence shown here is derived from an EMBL/GenBank/DDBJ whole genome shotgun (WGS) entry which is preliminary data.</text>
</comment>
<keyword evidence="3" id="KW-1185">Reference proteome</keyword>
<proteinExistence type="predicted"/>
<keyword evidence="1" id="KW-0812">Transmembrane</keyword>
<feature type="transmembrane region" description="Helical" evidence="1">
    <location>
        <begin position="98"/>
        <end position="116"/>
    </location>
</feature>
<organism evidence="2 3">
    <name type="scientific">Phycicoccus sonneratiae</name>
    <dbReference type="NCBI Taxonomy" id="2807628"/>
    <lineage>
        <taxon>Bacteria</taxon>
        <taxon>Bacillati</taxon>
        <taxon>Actinomycetota</taxon>
        <taxon>Actinomycetes</taxon>
        <taxon>Micrococcales</taxon>
        <taxon>Intrasporangiaceae</taxon>
        <taxon>Phycicoccus</taxon>
    </lineage>
</organism>
<dbReference type="EMBL" id="JAFDVD010000020">
    <property type="protein sequence ID" value="MBM6401983.1"/>
    <property type="molecule type" value="Genomic_DNA"/>
</dbReference>
<protein>
    <submittedName>
        <fullName evidence="2">Uncharacterized protein</fullName>
    </submittedName>
</protein>
<keyword evidence="1" id="KW-1133">Transmembrane helix</keyword>
<accession>A0ABS2CRB8</accession>
<evidence type="ECO:0000313" key="3">
    <source>
        <dbReference type="Proteomes" id="UP001430172"/>
    </source>
</evidence>
<dbReference type="Proteomes" id="UP001430172">
    <property type="component" value="Unassembled WGS sequence"/>
</dbReference>
<keyword evidence="1" id="KW-0472">Membrane</keyword>
<name>A0ABS2CRB8_9MICO</name>
<reference evidence="2" key="1">
    <citation type="submission" date="2021-02" db="EMBL/GenBank/DDBJ databases">
        <title>Phycicoccus sp. MQZ13P-5T, whole genome shotgun sequence.</title>
        <authorList>
            <person name="Tuo L."/>
        </authorList>
    </citation>
    <scope>NUCLEOTIDE SEQUENCE</scope>
    <source>
        <strain evidence="2">MQZ13P-5</strain>
    </source>
</reference>
<evidence type="ECO:0000256" key="1">
    <source>
        <dbReference type="SAM" id="Phobius"/>
    </source>
</evidence>
<feature type="transmembrane region" description="Helical" evidence="1">
    <location>
        <begin position="12"/>
        <end position="32"/>
    </location>
</feature>